<dbReference type="Proteomes" id="UP000241665">
    <property type="component" value="Segment"/>
</dbReference>
<protein>
    <submittedName>
        <fullName evidence="1">RIIA lysis inhibitor</fullName>
    </submittedName>
</protein>
<name>A0A2K9VA78_9CAUD</name>
<proteinExistence type="predicted"/>
<dbReference type="SUPFAM" id="SSF55874">
    <property type="entry name" value="ATPase domain of HSP90 chaperone/DNA topoisomerase II/histidine kinase"/>
    <property type="match status" value="1"/>
</dbReference>
<evidence type="ECO:0000313" key="1">
    <source>
        <dbReference type="EMBL" id="AUV59109.1"/>
    </source>
</evidence>
<sequence>MQVADSTELTTSATLGAQDAMAFGISEDPAFFQILSANLYSNQKLAMVRETLCNSWDAHIEGNKTDIPIHVTIDKDGFLIFRDYGSGIPKDKIQEVYGVYGASTKKANTASTGGFGLGCKSPMAYTDSFTVTSMCDGTKTVYHIAKSSVETNGKPGIIPIVSVPTEESGLEVKIQLQSEDILEIDSYIRAIVLHGEIKCIYCNQYTGPNTVELLPVLGMSFEPGSYNLDHSTWHKYYMGSHSIFIRYGNVMYPALDTPATHEALKLVKQFMQVINCSRIVVQAAPSSLAVAPSRETLSSQKMTEDGIVNLAVALVDKMEADIKARLPNAIEYIGKAIKEYSPHRFEVNSYLPYTNLVPDVIVSRYMSSTLFSKQYAHLCKKWGNMEIDRQLEHPALAHFSGSQKAHLRKHLKRAKDLRNYRELTKVFTDMAIKPMFKTFAKLGITKGISLFHYQYGVELWRNNIVNSVRRIHSLNFMTYSSKKCRVFVTPRITNIEDSLAGYPEFDNLSTETLVKYNSIIVKVGTKKGEAEAMTNLLTKAGYEVTNMAEYHEWDCIARRRKEEQEAKLAISKLQAKKATNKKKVSPNRLISMNILEIPKEHRSYSSEVCGSHYASRSHDRMVDVDTPQYYIMQEDINNYTGRLGVLSMWQLTPATIKDVTVVCRNKIERNKAIKRGAVHLDEWTAPYIASVLTSKQFIKYVTKERQKTLSDIGIYSKHLRLLRELDITYAPLKGLRYDPELENAYLFLQSSSYPKLRALLGKGLITEEEYHFLSDVDVHCKTFSKYSELRRIPKMFLDIDAGGYMLAACTVDTLLREIEQFPESIPAIKLLVKAALKRNTD</sequence>
<evidence type="ECO:0000313" key="2">
    <source>
        <dbReference type="Proteomes" id="UP000241665"/>
    </source>
</evidence>
<organism evidence="1 2">
    <name type="scientific">Escherichia phage PMBT57</name>
    <dbReference type="NCBI Taxonomy" id="2079259"/>
    <lineage>
        <taxon>Viruses</taxon>
        <taxon>Duplodnaviria</taxon>
        <taxon>Heunggongvirae</taxon>
        <taxon>Uroviricota</taxon>
        <taxon>Caudoviricetes</taxon>
        <taxon>Schitoviridae</taxon>
        <taxon>Enquatrovirinae</taxon>
        <taxon>Enquatrovirus</taxon>
        <taxon>Enquatrovirus N4</taxon>
    </lineage>
</organism>
<dbReference type="Gene3D" id="3.30.565.10">
    <property type="entry name" value="Histidine kinase-like ATPase, C-terminal domain"/>
    <property type="match status" value="1"/>
</dbReference>
<dbReference type="InterPro" id="IPR036890">
    <property type="entry name" value="HATPase_C_sf"/>
</dbReference>
<accession>A0A2K9VA78</accession>
<reference evidence="1 2" key="1">
    <citation type="submission" date="2018-01" db="EMBL/GenBank/DDBJ databases">
        <title>Characterization of the virulent Escherichia coli phage PMBT57 of the N4-like group with a broad host range.</title>
        <authorList>
            <person name="Koberg S."/>
            <person name="Brinks E."/>
        </authorList>
    </citation>
    <scope>NUCLEOTIDE SEQUENCE [LARGE SCALE GENOMIC DNA]</scope>
</reference>
<dbReference type="EMBL" id="MG770228">
    <property type="protein sequence ID" value="AUV59109.1"/>
    <property type="molecule type" value="Genomic_DNA"/>
</dbReference>